<dbReference type="Proteomes" id="UP000637819">
    <property type="component" value="Plasmid pHTS220"/>
</dbReference>
<keyword evidence="4" id="KW-0614">Plasmid</keyword>
<evidence type="ECO:0000256" key="1">
    <source>
        <dbReference type="ARBA" id="ARBA00022630"/>
    </source>
</evidence>
<dbReference type="RefSeq" id="WP_204749629.1">
    <property type="nucleotide sequence ID" value="NZ_CP069191.1"/>
</dbReference>
<dbReference type="EMBL" id="CP069191">
    <property type="protein sequence ID" value="QRV17654.1"/>
    <property type="molecule type" value="Genomic_DNA"/>
</dbReference>
<sequence>MSERDSTRTEAAFDHDVVVIGGGPAGCAAGVFTARHGLDTVIFDRGRSSIQRCAHLENYLGFPGGIDIETLYGLMHDHAEEAGCEIVPALVESIERNDGGEGFVIDLQDVVPVTARRVIAATRYDGEYMRGLDDEGAMFETREHDGEEHEHFDKDYAERDGTTPVDDLFIASPYGDTGYQALMAAGRGARTAISVVEAVRRERGYPDSLANYYNWVRRETELEDESAARNRWREHFDERVAEDHDLEEDRLAELREREIDRKIGMYISDDEIERRRERGQERLLEHIDDDLILDAARAIEAEKRPTQRQQGADGK</sequence>
<dbReference type="InterPro" id="IPR036188">
    <property type="entry name" value="FAD/NAD-bd_sf"/>
</dbReference>
<dbReference type="Pfam" id="PF07992">
    <property type="entry name" value="Pyr_redox_2"/>
    <property type="match status" value="1"/>
</dbReference>
<dbReference type="Gene3D" id="3.50.50.60">
    <property type="entry name" value="FAD/NAD(P)-binding domain"/>
    <property type="match status" value="1"/>
</dbReference>
<dbReference type="InterPro" id="IPR023753">
    <property type="entry name" value="FAD/NAD-binding_dom"/>
</dbReference>
<gene>
    <name evidence="4" type="ORF">JMJ58_22880</name>
</gene>
<evidence type="ECO:0000256" key="2">
    <source>
        <dbReference type="ARBA" id="ARBA00023002"/>
    </source>
</evidence>
<dbReference type="KEGG" id="hsal:JMJ58_22880"/>
<dbReference type="GeneID" id="62878034"/>
<dbReference type="PANTHER" id="PTHR48105">
    <property type="entry name" value="THIOREDOXIN REDUCTASE 1-RELATED-RELATED"/>
    <property type="match status" value="1"/>
</dbReference>
<dbReference type="OrthoDB" id="214187at2157"/>
<dbReference type="AlphaFoldDB" id="A0A8T8E714"/>
<protein>
    <submittedName>
        <fullName evidence="4">NAD(P)/FAD-dependent oxidoreductase</fullName>
    </submittedName>
</protein>
<keyword evidence="2" id="KW-0560">Oxidoreductase</keyword>
<dbReference type="GO" id="GO:0016491">
    <property type="term" value="F:oxidoreductase activity"/>
    <property type="evidence" value="ECO:0007669"/>
    <property type="project" value="UniProtKB-KW"/>
</dbReference>
<keyword evidence="5" id="KW-1185">Reference proteome</keyword>
<evidence type="ECO:0000313" key="4">
    <source>
        <dbReference type="EMBL" id="QRV17654.1"/>
    </source>
</evidence>
<organism evidence="4 5">
    <name type="scientific">Haloterrigena salifodinae</name>
    <dbReference type="NCBI Taxonomy" id="2675099"/>
    <lineage>
        <taxon>Archaea</taxon>
        <taxon>Methanobacteriati</taxon>
        <taxon>Methanobacteriota</taxon>
        <taxon>Stenosarchaea group</taxon>
        <taxon>Halobacteria</taxon>
        <taxon>Halobacteriales</taxon>
        <taxon>Natrialbaceae</taxon>
        <taxon>Haloterrigena</taxon>
    </lineage>
</organism>
<feature type="domain" description="FAD/NAD(P)-binding" evidence="3">
    <location>
        <begin position="15"/>
        <end position="107"/>
    </location>
</feature>
<evidence type="ECO:0000313" key="5">
    <source>
        <dbReference type="Proteomes" id="UP000637819"/>
    </source>
</evidence>
<accession>A0A8T8E714</accession>
<dbReference type="InterPro" id="IPR050097">
    <property type="entry name" value="Ferredoxin-NADP_redctase_2"/>
</dbReference>
<proteinExistence type="predicted"/>
<keyword evidence="1" id="KW-0285">Flavoprotein</keyword>
<geneLocation type="plasmid" evidence="4 5">
    <name>pHTS220</name>
</geneLocation>
<name>A0A8T8E714_9EURY</name>
<evidence type="ECO:0000259" key="3">
    <source>
        <dbReference type="Pfam" id="PF07992"/>
    </source>
</evidence>
<reference evidence="4 5" key="1">
    <citation type="submission" date="2021-01" db="EMBL/GenBank/DDBJ databases">
        <title>Genome Sequence and Methylation Pattern of Haloterrigena salifodinae BOL5-1, An Extremely Halophilic Archaeon from a Bolivian Salt Mine.</title>
        <authorList>
            <person name="DasSarma P."/>
            <person name="Anton B.P."/>
            <person name="DasSarma S.L."/>
            <person name="von Ehrenheim H.A.L."/>
            <person name="Martinez F.L."/>
            <person name="Guzman D."/>
            <person name="Roberts R.J."/>
            <person name="DasSarma S."/>
        </authorList>
    </citation>
    <scope>NUCLEOTIDE SEQUENCE [LARGE SCALE GENOMIC DNA]</scope>
    <source>
        <strain evidence="4 5">BOL5-1</strain>
        <plasmid evidence="4 5">pHTS220</plasmid>
    </source>
</reference>
<dbReference type="SUPFAM" id="SSF51905">
    <property type="entry name" value="FAD/NAD(P)-binding domain"/>
    <property type="match status" value="1"/>
</dbReference>
<dbReference type="PRINTS" id="PR00469">
    <property type="entry name" value="PNDRDTASEII"/>
</dbReference>